<evidence type="ECO:0000256" key="1">
    <source>
        <dbReference type="SAM" id="MobiDB-lite"/>
    </source>
</evidence>
<proteinExistence type="predicted"/>
<feature type="region of interest" description="Disordered" evidence="1">
    <location>
        <begin position="1"/>
        <end position="22"/>
    </location>
</feature>
<protein>
    <submittedName>
        <fullName evidence="2">Myosin-16</fullName>
    </submittedName>
</protein>
<sequence length="194" mass="21641">MSGESNFRNVEDSRMAERPEPESELLENWFTRSLFQALMIYSMSEQVSALKMILHTSSNSSSTSGSIARYDRVDVVSSTSDATSTASDFTFPTPVPSSVTYSSFHPDALQMIVQDLSVTEISGSEHWKAIGRGHSMTFFDLSVSYGKSSHYHYQGLPFKLWSSPSSATIYFIIPVPLLQSSLHPSQFKLIETMK</sequence>
<evidence type="ECO:0000313" key="3">
    <source>
        <dbReference type="Proteomes" id="UP000288805"/>
    </source>
</evidence>
<evidence type="ECO:0000313" key="2">
    <source>
        <dbReference type="EMBL" id="RVW53501.1"/>
    </source>
</evidence>
<dbReference type="EMBL" id="QGNW01001144">
    <property type="protein sequence ID" value="RVW53501.1"/>
    <property type="molecule type" value="Genomic_DNA"/>
</dbReference>
<reference evidence="2 3" key="1">
    <citation type="journal article" date="2018" name="PLoS Genet.">
        <title>Population sequencing reveals clonal diversity and ancestral inbreeding in the grapevine cultivar Chardonnay.</title>
        <authorList>
            <person name="Roach M.J."/>
            <person name="Johnson D.L."/>
            <person name="Bohlmann J."/>
            <person name="van Vuuren H.J."/>
            <person name="Jones S.J."/>
            <person name="Pretorius I.S."/>
            <person name="Schmidt S.A."/>
            <person name="Borneman A.R."/>
        </authorList>
    </citation>
    <scope>NUCLEOTIDE SEQUENCE [LARGE SCALE GENOMIC DNA]</scope>
    <source>
        <strain evidence="3">cv. Chardonnay</strain>
        <tissue evidence="2">Leaf</tissue>
    </source>
</reference>
<name>A0A438F0H2_VITVI</name>
<feature type="compositionally biased region" description="Basic and acidic residues" evidence="1">
    <location>
        <begin position="9"/>
        <end position="21"/>
    </location>
</feature>
<comment type="caution">
    <text evidence="2">The sequence shown here is derived from an EMBL/GenBank/DDBJ whole genome shotgun (WGS) entry which is preliminary data.</text>
</comment>
<gene>
    <name evidence="2" type="primary">XI-J</name>
    <name evidence="2" type="ORF">CK203_104069</name>
</gene>
<organism evidence="2 3">
    <name type="scientific">Vitis vinifera</name>
    <name type="common">Grape</name>
    <dbReference type="NCBI Taxonomy" id="29760"/>
    <lineage>
        <taxon>Eukaryota</taxon>
        <taxon>Viridiplantae</taxon>
        <taxon>Streptophyta</taxon>
        <taxon>Embryophyta</taxon>
        <taxon>Tracheophyta</taxon>
        <taxon>Spermatophyta</taxon>
        <taxon>Magnoliopsida</taxon>
        <taxon>eudicotyledons</taxon>
        <taxon>Gunneridae</taxon>
        <taxon>Pentapetalae</taxon>
        <taxon>rosids</taxon>
        <taxon>Vitales</taxon>
        <taxon>Vitaceae</taxon>
        <taxon>Viteae</taxon>
        <taxon>Vitis</taxon>
    </lineage>
</organism>
<dbReference type="Proteomes" id="UP000288805">
    <property type="component" value="Unassembled WGS sequence"/>
</dbReference>
<accession>A0A438F0H2</accession>
<dbReference type="AlphaFoldDB" id="A0A438F0H2"/>